<proteinExistence type="predicted"/>
<evidence type="ECO:0000313" key="2">
    <source>
        <dbReference type="EMBL" id="HHM67238.1"/>
    </source>
</evidence>
<feature type="region of interest" description="Disordered" evidence="1">
    <location>
        <begin position="136"/>
        <end position="172"/>
    </location>
</feature>
<accession>A0A7C5RDF8</accession>
<dbReference type="EMBL" id="DRXE01000026">
    <property type="protein sequence ID" value="HHM67238.1"/>
    <property type="molecule type" value="Genomic_DNA"/>
</dbReference>
<dbReference type="AlphaFoldDB" id="A0A7C5RDF8"/>
<organism evidence="2">
    <name type="scientific">Thermus caliditerrae</name>
    <dbReference type="NCBI Taxonomy" id="1330700"/>
    <lineage>
        <taxon>Bacteria</taxon>
        <taxon>Thermotogati</taxon>
        <taxon>Deinococcota</taxon>
        <taxon>Deinococci</taxon>
        <taxon>Thermales</taxon>
        <taxon>Thermaceae</taxon>
        <taxon>Thermus</taxon>
    </lineage>
</organism>
<gene>
    <name evidence="2" type="ORF">ENM28_00660</name>
</gene>
<evidence type="ECO:0000256" key="1">
    <source>
        <dbReference type="SAM" id="MobiDB-lite"/>
    </source>
</evidence>
<feature type="region of interest" description="Disordered" evidence="1">
    <location>
        <begin position="1"/>
        <end position="28"/>
    </location>
</feature>
<reference evidence="2" key="1">
    <citation type="journal article" date="2020" name="mSystems">
        <title>Genome- and Community-Level Interaction Insights into Carbon Utilization and Element Cycling Functions of Hydrothermarchaeota in Hydrothermal Sediment.</title>
        <authorList>
            <person name="Zhou Z."/>
            <person name="Liu Y."/>
            <person name="Xu W."/>
            <person name="Pan J."/>
            <person name="Luo Z.H."/>
            <person name="Li M."/>
        </authorList>
    </citation>
    <scope>NUCLEOTIDE SEQUENCE [LARGE SCALE GENOMIC DNA]</scope>
    <source>
        <strain evidence="2">SpSt-1071</strain>
    </source>
</reference>
<comment type="caution">
    <text evidence="2">The sequence shown here is derived from an EMBL/GenBank/DDBJ whole genome shotgun (WGS) entry which is preliminary data.</text>
</comment>
<name>A0A7C5RDF8_9DEIN</name>
<protein>
    <submittedName>
        <fullName evidence="2">Uncharacterized protein</fullName>
    </submittedName>
</protein>
<sequence>MYKPPEPAQYMPGALAPEGPHHVVQGAKNPKLNGPITFRYPTAFEEVLIGSRAQEIASGGRATPVRLEALPLRARLYAEAIATLEYVIKNAPEGWYTRGTDGKPLLAPGLIGDGDEEKVLEVYDAFLRWREAFRGRPAGAAEPDPAQAVVRGGGPGGGDGPVADDEPGGAGP</sequence>
<feature type="compositionally biased region" description="Acidic residues" evidence="1">
    <location>
        <begin position="162"/>
        <end position="172"/>
    </location>
</feature>
<feature type="compositionally biased region" description="Gly residues" evidence="1">
    <location>
        <begin position="151"/>
        <end position="160"/>
    </location>
</feature>